<name>A0A6A7Y7C1_9HYPH</name>
<comment type="caution">
    <text evidence="5">The sequence shown here is derived from an EMBL/GenBank/DDBJ whole genome shotgun (WGS) entry which is preliminary data.</text>
</comment>
<feature type="repeat" description="TPR" evidence="3">
    <location>
        <begin position="462"/>
        <end position="495"/>
    </location>
</feature>
<dbReference type="Pfam" id="PF13432">
    <property type="entry name" value="TPR_16"/>
    <property type="match status" value="1"/>
</dbReference>
<proteinExistence type="predicted"/>
<dbReference type="AlphaFoldDB" id="A0A6A7Y7C1"/>
<dbReference type="SMART" id="SM00028">
    <property type="entry name" value="TPR"/>
    <property type="match status" value="6"/>
</dbReference>
<dbReference type="SUPFAM" id="SSF48452">
    <property type="entry name" value="TPR-like"/>
    <property type="match status" value="3"/>
</dbReference>
<organism evidence="5 6">
    <name type="scientific">Segnochrobactrum spirostomi</name>
    <dbReference type="NCBI Taxonomy" id="2608987"/>
    <lineage>
        <taxon>Bacteria</taxon>
        <taxon>Pseudomonadati</taxon>
        <taxon>Pseudomonadota</taxon>
        <taxon>Alphaproteobacteria</taxon>
        <taxon>Hyphomicrobiales</taxon>
        <taxon>Segnochrobactraceae</taxon>
        <taxon>Segnochrobactrum</taxon>
    </lineage>
</organism>
<evidence type="ECO:0000256" key="3">
    <source>
        <dbReference type="PROSITE-ProRule" id="PRU00339"/>
    </source>
</evidence>
<dbReference type="Pfam" id="PF00515">
    <property type="entry name" value="TPR_1"/>
    <property type="match status" value="1"/>
</dbReference>
<dbReference type="EMBL" id="VWNA01000001">
    <property type="protein sequence ID" value="MQT14001.1"/>
    <property type="molecule type" value="Genomic_DNA"/>
</dbReference>
<dbReference type="InterPro" id="IPR051012">
    <property type="entry name" value="CellSynth/LPSAsmb/PSIAsmb"/>
</dbReference>
<gene>
    <name evidence="5" type="ORF">F0357_15395</name>
</gene>
<dbReference type="PANTHER" id="PTHR45586">
    <property type="entry name" value="TPR REPEAT-CONTAINING PROTEIN PA4667"/>
    <property type="match status" value="1"/>
</dbReference>
<dbReference type="Gene3D" id="1.25.40.10">
    <property type="entry name" value="Tetratricopeptide repeat domain"/>
    <property type="match status" value="2"/>
</dbReference>
<dbReference type="PANTHER" id="PTHR45586:SF1">
    <property type="entry name" value="LIPOPOLYSACCHARIDE ASSEMBLY PROTEIN B"/>
    <property type="match status" value="1"/>
</dbReference>
<dbReference type="InterPro" id="IPR011990">
    <property type="entry name" value="TPR-like_helical_dom_sf"/>
</dbReference>
<feature type="repeat" description="TPR" evidence="3">
    <location>
        <begin position="531"/>
        <end position="564"/>
    </location>
</feature>
<accession>A0A6A7Y7C1</accession>
<dbReference type="InterPro" id="IPR019734">
    <property type="entry name" value="TPR_rpt"/>
</dbReference>
<feature type="region of interest" description="Disordered" evidence="4">
    <location>
        <begin position="611"/>
        <end position="670"/>
    </location>
</feature>
<dbReference type="PROSITE" id="PS50005">
    <property type="entry name" value="TPR"/>
    <property type="match status" value="2"/>
</dbReference>
<sequence>MLRRDAEGKLRTFFRNAKEMAPLLAGDELTRHPAQMSENAAMPATKPPATATARAQRLRRSVAAIALGFAVAVTAAPSFAETRNDPGLTSLAGNYLAARLAAEETDIDAAAVFYRAALDDDPMNPILMERAFTLGLASGNLDDAVDLAASLPDSVDVNRLAHLTRAVDAFLKGEPAKARDYLATKSRSPLIELTSSLITSWTFAEQRNEADALKALDRLGNADVFRAFTTYNGGLVADLLGDEVEARQRMKDAYDADPNATRIVIAYARILTRAGDPAAAKAVVDRFAGMVGDQPLVDELRTMLKAGKKAPPVVPNARAGAAAALAAIGATIGREGSTELSAAYLQLALYLDPKAEFAAIALAELYERLDRPAHAIEIYRTIASNSPFYRDAEIQIGLNLNSLDKFEEAKRVLSRVVQQNPGDVEPVLAYGAVLRSHEKFVDAAKVYSNEISRITMPKPRDWILFYNRGICYERTNQWPKAEADFRQALKLSPNQPEVLNYLGYSWADRGVNLDEALAMIRKAAELRPTDGAIIDSLGWALYKLGHYQEAVPQLERAVDLVPGDPVLNDHLGDAYWRVGRTVEARFQWAHARDMKPSPDQLKIIEEKLKNGLPPLAGEPSQSAKTTPISADPKKTPKSDATPGTAPDATVPDAAAPDGANPGGDAPAEQP</sequence>
<feature type="compositionally biased region" description="Polar residues" evidence="4">
    <location>
        <begin position="619"/>
        <end position="628"/>
    </location>
</feature>
<feature type="compositionally biased region" description="Low complexity" evidence="4">
    <location>
        <begin position="639"/>
        <end position="670"/>
    </location>
</feature>
<keyword evidence="1" id="KW-0677">Repeat</keyword>
<evidence type="ECO:0000256" key="4">
    <source>
        <dbReference type="SAM" id="MobiDB-lite"/>
    </source>
</evidence>
<evidence type="ECO:0000256" key="2">
    <source>
        <dbReference type="ARBA" id="ARBA00022803"/>
    </source>
</evidence>
<dbReference type="Pfam" id="PF14559">
    <property type="entry name" value="TPR_19"/>
    <property type="match status" value="1"/>
</dbReference>
<keyword evidence="2 3" id="KW-0802">TPR repeat</keyword>
<keyword evidence="6" id="KW-1185">Reference proteome</keyword>
<evidence type="ECO:0000256" key="1">
    <source>
        <dbReference type="ARBA" id="ARBA00022737"/>
    </source>
</evidence>
<evidence type="ECO:0000313" key="6">
    <source>
        <dbReference type="Proteomes" id="UP000332515"/>
    </source>
</evidence>
<evidence type="ECO:0000313" key="5">
    <source>
        <dbReference type="EMBL" id="MQT14001.1"/>
    </source>
</evidence>
<dbReference type="Proteomes" id="UP000332515">
    <property type="component" value="Unassembled WGS sequence"/>
</dbReference>
<protein>
    <submittedName>
        <fullName evidence="5">Tetratricopeptide repeat protein</fullName>
    </submittedName>
</protein>
<reference evidence="5 6" key="1">
    <citation type="submission" date="2019-09" db="EMBL/GenBank/DDBJ databases">
        <title>Segnochrobactrum spirostomi gen. nov., sp. nov., isolated from the ciliate Spirostomum cf. yagiui and description of a novel family, Segnochrobactraceae fam. nov. within the order Rhizobiales of the class Alphaproteobacteria.</title>
        <authorList>
            <person name="Akter S."/>
            <person name="Shazib S.U.A."/>
            <person name="Shin M.K."/>
        </authorList>
    </citation>
    <scope>NUCLEOTIDE SEQUENCE [LARGE SCALE GENOMIC DNA]</scope>
    <source>
        <strain evidence="5 6">Sp-1</strain>
    </source>
</reference>